<organism evidence="2 3">
    <name type="scientific">Haladaptatus litoreus</name>
    <dbReference type="NCBI Taxonomy" id="553468"/>
    <lineage>
        <taxon>Archaea</taxon>
        <taxon>Methanobacteriati</taxon>
        <taxon>Methanobacteriota</taxon>
        <taxon>Stenosarchaea group</taxon>
        <taxon>Halobacteria</taxon>
        <taxon>Halobacteriales</taxon>
        <taxon>Haladaptataceae</taxon>
        <taxon>Haladaptatus</taxon>
    </lineage>
</organism>
<name>A0A1N7FIL4_9EURY</name>
<dbReference type="EMBL" id="FTNO01000009">
    <property type="protein sequence ID" value="SIS00189.1"/>
    <property type="molecule type" value="Genomic_DNA"/>
</dbReference>
<protein>
    <recommendedName>
        <fullName evidence="1">DUF7344 domain-containing protein</fullName>
    </recommendedName>
</protein>
<feature type="domain" description="DUF7344" evidence="1">
    <location>
        <begin position="41"/>
        <end position="106"/>
    </location>
</feature>
<gene>
    <name evidence="2" type="ORF">SAMN05421858_5103</name>
</gene>
<keyword evidence="3" id="KW-1185">Reference proteome</keyword>
<dbReference type="InterPro" id="IPR055768">
    <property type="entry name" value="DUF7344"/>
</dbReference>
<sequence length="147" mass="16164">MSIQDANPVNDFGCLVDEPRGAGALSATEANHLLGCNTEQSTERRMIILRVLCDEAPMPKTEFVTRISALEHDVDDDDVTTTQRKRTNAALVQTHLPAFEAADILQLGDGSDSTISLGTNAEELFEFAGLEREKESLLRRLLNFFGL</sequence>
<dbReference type="Pfam" id="PF24035">
    <property type="entry name" value="DUF7344"/>
    <property type="match status" value="1"/>
</dbReference>
<dbReference type="Proteomes" id="UP000186914">
    <property type="component" value="Unassembled WGS sequence"/>
</dbReference>
<accession>A0A1N7FIL4</accession>
<evidence type="ECO:0000313" key="3">
    <source>
        <dbReference type="Proteomes" id="UP000186914"/>
    </source>
</evidence>
<proteinExistence type="predicted"/>
<evidence type="ECO:0000259" key="1">
    <source>
        <dbReference type="Pfam" id="PF24035"/>
    </source>
</evidence>
<reference evidence="3" key="1">
    <citation type="submission" date="2017-01" db="EMBL/GenBank/DDBJ databases">
        <authorList>
            <person name="Varghese N."/>
            <person name="Submissions S."/>
        </authorList>
    </citation>
    <scope>NUCLEOTIDE SEQUENCE [LARGE SCALE GENOMIC DNA]</scope>
    <source>
        <strain evidence="3">CGMCC 1.7737</strain>
    </source>
</reference>
<evidence type="ECO:0000313" key="2">
    <source>
        <dbReference type="EMBL" id="SIS00189.1"/>
    </source>
</evidence>
<dbReference type="AlphaFoldDB" id="A0A1N7FIL4"/>
<dbReference type="RefSeq" id="WP_217694413.1">
    <property type="nucleotide sequence ID" value="NZ_FTNO01000009.1"/>
</dbReference>